<keyword evidence="3" id="KW-0547">Nucleotide-binding</keyword>
<dbReference type="PANTHER" id="PTHR13812:SF19">
    <property type="entry name" value="KETIMINE REDUCTASE MU-CRYSTALLIN"/>
    <property type="match status" value="1"/>
</dbReference>
<dbReference type="Gene3D" id="3.40.50.720">
    <property type="entry name" value="NAD(P)-binding Rossmann-like Domain"/>
    <property type="match status" value="1"/>
</dbReference>
<dbReference type="GO" id="GO:0000286">
    <property type="term" value="F:alanine dehydrogenase activity"/>
    <property type="evidence" value="ECO:0007669"/>
    <property type="project" value="UniProtKB-UniRule"/>
</dbReference>
<keyword evidence="5" id="KW-0456">Lyase</keyword>
<sequence>MDVLWLNQSDVKNVLDMKSTIDVVEKAFEQHGLKRVQMPSKLYLYFNKYNGDLRTMPTYLEDMDISGVKIVNVHPDNPSRDLPTVMATVILNSTETGAPISIMDGTYLTDMRTGAGGGVAAKYLARPDSKIIGIIGTGNQARSQLLALSHIFNIEQVKITSKSSKHCDEFEKRMKPVVGGDFTKTDIKDVCDCDILVTTTPVRDPIVKFEWINEGTHINAIGADARGKQELESEILKSSKVIVDDTEQASHSGEINVPLSNNIISTTDIYGELGEIITGHLTGRESRKEITIFDSTGLAIQDISTADFVYRKAVENGLGNKLKMF</sequence>
<dbReference type="NCBIfam" id="TIGR02371">
    <property type="entry name" value="ala_DH_arch"/>
    <property type="match status" value="1"/>
</dbReference>
<feature type="binding site" evidence="3">
    <location>
        <position position="295"/>
    </location>
    <ligand>
        <name>NAD(+)</name>
        <dbReference type="ChEBI" id="CHEBI:57540"/>
    </ligand>
</feature>
<dbReference type="GO" id="GO:0006522">
    <property type="term" value="P:alanine metabolic process"/>
    <property type="evidence" value="ECO:0007669"/>
    <property type="project" value="UniProtKB-UniRule"/>
</dbReference>
<dbReference type="HAMAP" id="MF_00935">
    <property type="entry name" value="AlaDH_arch"/>
    <property type="match status" value="1"/>
</dbReference>
<dbReference type="InterPro" id="IPR012742">
    <property type="entry name" value="Ala_DH_archaeglobus"/>
</dbReference>
<dbReference type="Proteomes" id="UP000000391">
    <property type="component" value="Chromosome"/>
</dbReference>
<dbReference type="Gene3D" id="3.30.1780.10">
    <property type="entry name" value="ornithine cyclodeaminase, domain 1"/>
    <property type="match status" value="1"/>
</dbReference>
<feature type="active site" description="Proton donor/acceptor" evidence="3">
    <location>
        <position position="69"/>
    </location>
</feature>
<evidence type="ECO:0000256" key="4">
    <source>
        <dbReference type="NCBIfam" id="TIGR02371"/>
    </source>
</evidence>
<dbReference type="InterPro" id="IPR036291">
    <property type="entry name" value="NAD(P)-bd_dom_sf"/>
</dbReference>
<dbReference type="InterPro" id="IPR028609">
    <property type="entry name" value="AlaDH_arch-typ"/>
</dbReference>
<comment type="similarity">
    <text evidence="3">Belongs to the ornithine cyclodeaminase/mu-crystallin family. Archaeal alanine dehydrogenase subfamily.</text>
</comment>
<reference evidence="5 6" key="1">
    <citation type="submission" date="2010-06" db="EMBL/GenBank/DDBJ databases">
        <title>Complete sequence chromosome of Methanohalobium evestigatum Z-7303.</title>
        <authorList>
            <consortium name="US DOE Joint Genome Institute"/>
            <person name="Lucas S."/>
            <person name="Copeland A."/>
            <person name="Lapidus A."/>
            <person name="Cheng J.-F."/>
            <person name="Bruce D."/>
            <person name="Goodwin L."/>
            <person name="Pitluck S."/>
            <person name="Saunders E."/>
            <person name="Detter J.C."/>
            <person name="Han C."/>
            <person name="Tapia R."/>
            <person name="Land M."/>
            <person name="Hauser L."/>
            <person name="Kyrpides N."/>
            <person name="Mikhailova N."/>
            <person name="Sieprawska-Lupa M."/>
            <person name="Whitman W.B."/>
            <person name="Anderson I."/>
            <person name="Woyke T."/>
        </authorList>
    </citation>
    <scope>NUCLEOTIDE SEQUENCE [LARGE SCALE GENOMIC DNA]</scope>
    <source>
        <strain evidence="6">ATCC BAA-1072 / DSM 3721 / NBRC 107634 / OCM 161 / Z-7303</strain>
    </source>
</reference>
<dbReference type="FunFam" id="3.30.1780.10:FF:000002">
    <property type="entry name" value="Ornithine cyclodeaminase"/>
    <property type="match status" value="1"/>
</dbReference>
<dbReference type="GO" id="GO:0005737">
    <property type="term" value="C:cytoplasm"/>
    <property type="evidence" value="ECO:0007669"/>
    <property type="project" value="TreeGrafter"/>
</dbReference>
<feature type="binding site" evidence="3">
    <location>
        <begin position="139"/>
        <end position="140"/>
    </location>
    <ligand>
        <name>NAD(+)</name>
        <dbReference type="ChEBI" id="CHEBI:57540"/>
    </ligand>
</feature>
<gene>
    <name evidence="3" type="primary">ala</name>
    <name evidence="5" type="ordered locus">Metev_0296</name>
</gene>
<protein>
    <recommendedName>
        <fullName evidence="3 4">Alanine dehydrogenase</fullName>
        <shortName evidence="3">AlaDH</shortName>
        <ecNumber evidence="3 4">1.4.1.1</ecNumber>
    </recommendedName>
</protein>
<dbReference type="KEGG" id="mev:Metev_0296"/>
<dbReference type="InterPro" id="IPR003462">
    <property type="entry name" value="ODC_Mu_crystall"/>
</dbReference>
<dbReference type="Pfam" id="PF02423">
    <property type="entry name" value="OCD_Mu_crystall"/>
    <property type="match status" value="1"/>
</dbReference>
<dbReference type="SUPFAM" id="SSF51735">
    <property type="entry name" value="NAD(P)-binding Rossmann-fold domains"/>
    <property type="match status" value="1"/>
</dbReference>
<dbReference type="EMBL" id="CP002069">
    <property type="protein sequence ID" value="ADI73223.1"/>
    <property type="molecule type" value="Genomic_DNA"/>
</dbReference>
<dbReference type="GO" id="GO:0016829">
    <property type="term" value="F:lyase activity"/>
    <property type="evidence" value="ECO:0007669"/>
    <property type="project" value="UniProtKB-KW"/>
</dbReference>
<comment type="function">
    <text evidence="3">Catalyzes the NAD(+)-dependent oxidative deamination of L-alanine to pyruvate, and the reverse reaction, the reductive amination of pyruvate.</text>
</comment>
<dbReference type="InterPro" id="IPR023401">
    <property type="entry name" value="ODC_N"/>
</dbReference>
<comment type="catalytic activity">
    <reaction evidence="3">
        <text>L-alanine + NAD(+) + H2O = pyruvate + NH4(+) + NADH + H(+)</text>
        <dbReference type="Rhea" id="RHEA:18405"/>
        <dbReference type="ChEBI" id="CHEBI:15361"/>
        <dbReference type="ChEBI" id="CHEBI:15377"/>
        <dbReference type="ChEBI" id="CHEBI:15378"/>
        <dbReference type="ChEBI" id="CHEBI:28938"/>
        <dbReference type="ChEBI" id="CHEBI:57540"/>
        <dbReference type="ChEBI" id="CHEBI:57945"/>
        <dbReference type="ChEBI" id="CHEBI:57972"/>
        <dbReference type="EC" id="1.4.1.1"/>
    </reaction>
</comment>
<feature type="binding site" evidence="3">
    <location>
        <position position="228"/>
    </location>
    <ligand>
        <name>NAD(+)</name>
        <dbReference type="ChEBI" id="CHEBI:57540"/>
    </ligand>
</feature>
<keyword evidence="1 3" id="KW-0560">Oxidoreductase</keyword>
<evidence type="ECO:0000313" key="6">
    <source>
        <dbReference type="Proteomes" id="UP000000391"/>
    </source>
</evidence>
<dbReference type="AlphaFoldDB" id="D7E6K1"/>
<evidence type="ECO:0000256" key="1">
    <source>
        <dbReference type="ARBA" id="ARBA00023002"/>
    </source>
</evidence>
<dbReference type="EC" id="1.4.1.1" evidence="3 4"/>
<organism evidence="5 6">
    <name type="scientific">Methanohalobium evestigatum (strain ATCC BAA-1072 / DSM 3721 / NBRC 107634 / OCM 161 / Z-7303)</name>
    <dbReference type="NCBI Taxonomy" id="644295"/>
    <lineage>
        <taxon>Archaea</taxon>
        <taxon>Methanobacteriati</taxon>
        <taxon>Methanobacteriota</taxon>
        <taxon>Stenosarchaea group</taxon>
        <taxon>Methanomicrobia</taxon>
        <taxon>Methanosarcinales</taxon>
        <taxon>Methanosarcinaceae</taxon>
        <taxon>Methanohalobium</taxon>
    </lineage>
</organism>
<accession>D7E6K1</accession>
<feature type="binding site" evidence="3">
    <location>
        <begin position="222"/>
        <end position="224"/>
    </location>
    <ligand>
        <name>NAD(+)</name>
        <dbReference type="ChEBI" id="CHEBI:57540"/>
    </ligand>
</feature>
<evidence type="ECO:0000313" key="5">
    <source>
        <dbReference type="EMBL" id="ADI73223.1"/>
    </source>
</evidence>
<dbReference type="GO" id="GO:0051287">
    <property type="term" value="F:NAD binding"/>
    <property type="evidence" value="ECO:0007669"/>
    <property type="project" value="UniProtKB-UniRule"/>
</dbReference>
<dbReference type="GeneID" id="9345909"/>
<dbReference type="PIRSF" id="PIRSF001439">
    <property type="entry name" value="CryM"/>
    <property type="match status" value="1"/>
</dbReference>
<name>D7E6K1_METEZ</name>
<proteinExistence type="inferred from homology"/>
<dbReference type="PANTHER" id="PTHR13812">
    <property type="entry name" value="KETIMINE REDUCTASE MU-CRYSTALLIN"/>
    <property type="match status" value="1"/>
</dbReference>
<keyword evidence="6" id="KW-1185">Reference proteome</keyword>
<dbReference type="RefSeq" id="WP_013193791.1">
    <property type="nucleotide sequence ID" value="NC_014253.1"/>
</dbReference>
<comment type="caution">
    <text evidence="3">Lacks conserved residue(s) required for the propagation of feature annotation.</text>
</comment>
<feature type="binding site" evidence="3">
    <location>
        <position position="112"/>
    </location>
    <ligand>
        <name>NAD(+)</name>
        <dbReference type="ChEBI" id="CHEBI:57540"/>
    </ligand>
</feature>
<dbReference type="OrthoDB" id="21421at2157"/>
<keyword evidence="2 3" id="KW-0520">NAD</keyword>
<evidence type="ECO:0000256" key="2">
    <source>
        <dbReference type="ARBA" id="ARBA00023027"/>
    </source>
</evidence>
<dbReference type="FunFam" id="3.40.50.720:FF:000311">
    <property type="entry name" value="Ornithine cyclodeaminase"/>
    <property type="match status" value="1"/>
</dbReference>
<dbReference type="STRING" id="644295.Metev_0296"/>
<dbReference type="HOGENOM" id="CLU_042088_3_1_2"/>
<evidence type="ECO:0000256" key="3">
    <source>
        <dbReference type="HAMAP-Rule" id="MF_00935"/>
    </source>
</evidence>